<feature type="chain" id="PRO_5005582781" description="Antistasin-like domain-containing protein" evidence="3">
    <location>
        <begin position="22"/>
        <end position="69"/>
    </location>
</feature>
<feature type="signal peptide" evidence="3">
    <location>
        <begin position="1"/>
        <end position="21"/>
    </location>
</feature>
<reference evidence="5" key="1">
    <citation type="submission" date="2015-07" db="EMBL/GenBank/DDBJ databases">
        <title>MeaNS - Measles Nucleotide Surveillance Program.</title>
        <authorList>
            <person name="Tran T."/>
            <person name="Druce J."/>
        </authorList>
    </citation>
    <scope>NUCLEOTIDE SEQUENCE</scope>
    <source>
        <strain evidence="5">UCB-OBI-ISO-001</strain>
        <tissue evidence="5">Gonad</tissue>
    </source>
</reference>
<proteinExistence type="predicted"/>
<dbReference type="Gene3D" id="2.10.22.10">
    <property type="entry name" value="Antistasin, domain 1"/>
    <property type="match status" value="1"/>
</dbReference>
<evidence type="ECO:0000256" key="2">
    <source>
        <dbReference type="ARBA" id="ARBA00022900"/>
    </source>
</evidence>
<evidence type="ECO:0000313" key="5">
    <source>
        <dbReference type="EMBL" id="KOF71063.1"/>
    </source>
</evidence>
<keyword evidence="3" id="KW-0732">Signal</keyword>
<evidence type="ECO:0000256" key="3">
    <source>
        <dbReference type="SAM" id="SignalP"/>
    </source>
</evidence>
<dbReference type="AlphaFoldDB" id="A0A0L8G2C5"/>
<dbReference type="InterPro" id="IPR011061">
    <property type="entry name" value="Hirudin/antistatin"/>
</dbReference>
<dbReference type="PROSITE" id="PS51252">
    <property type="entry name" value="ANTISTASIN"/>
    <property type="match status" value="1"/>
</dbReference>
<evidence type="ECO:0000256" key="1">
    <source>
        <dbReference type="ARBA" id="ARBA00022690"/>
    </source>
</evidence>
<evidence type="ECO:0000259" key="4">
    <source>
        <dbReference type="PROSITE" id="PS51252"/>
    </source>
</evidence>
<accession>A0A0L8G2C5</accession>
<name>A0A0L8G2C5_OCTBM</name>
<protein>
    <recommendedName>
        <fullName evidence="4">Antistasin-like domain-containing protein</fullName>
    </recommendedName>
</protein>
<dbReference type="GO" id="GO:0004867">
    <property type="term" value="F:serine-type endopeptidase inhibitor activity"/>
    <property type="evidence" value="ECO:0007669"/>
    <property type="project" value="UniProtKB-KW"/>
</dbReference>
<keyword evidence="1" id="KW-0646">Protease inhibitor</keyword>
<gene>
    <name evidence="5" type="ORF">OCBIM_22001731mg</name>
</gene>
<feature type="domain" description="Antistasin-like" evidence="4">
    <location>
        <begin position="32"/>
        <end position="60"/>
    </location>
</feature>
<organism evidence="5">
    <name type="scientific">Octopus bimaculoides</name>
    <name type="common">California two-spotted octopus</name>
    <dbReference type="NCBI Taxonomy" id="37653"/>
    <lineage>
        <taxon>Eukaryota</taxon>
        <taxon>Metazoa</taxon>
        <taxon>Spiralia</taxon>
        <taxon>Lophotrochozoa</taxon>
        <taxon>Mollusca</taxon>
        <taxon>Cephalopoda</taxon>
        <taxon>Coleoidea</taxon>
        <taxon>Octopodiformes</taxon>
        <taxon>Octopoda</taxon>
        <taxon>Incirrata</taxon>
        <taxon>Octopodidae</taxon>
        <taxon>Octopus</taxon>
    </lineage>
</organism>
<sequence length="69" mass="7771">MNRIALCLIAISLLTICQCNSKSFPFVQRDYGTRICGPVCMMFCEYGNVLDKNGCPICKCKKKPKDMSK</sequence>
<dbReference type="InterPro" id="IPR004094">
    <property type="entry name" value="Antistasin-like"/>
</dbReference>
<dbReference type="EMBL" id="KQ424397">
    <property type="protein sequence ID" value="KOF71063.1"/>
    <property type="molecule type" value="Genomic_DNA"/>
</dbReference>
<dbReference type="SUPFAM" id="SSF57262">
    <property type="entry name" value="Leech antihemostatic proteins"/>
    <property type="match status" value="1"/>
</dbReference>
<dbReference type="Pfam" id="PF02822">
    <property type="entry name" value="Antistasin"/>
    <property type="match status" value="1"/>
</dbReference>
<keyword evidence="2" id="KW-0722">Serine protease inhibitor</keyword>